<evidence type="ECO:0000313" key="2">
    <source>
        <dbReference type="Proteomes" id="UP000464735"/>
    </source>
</evidence>
<dbReference type="KEGG" id="sck:SCITRI_001087"/>
<dbReference type="Proteomes" id="UP000464735">
    <property type="component" value="Chromosome"/>
</dbReference>
<evidence type="ECO:0000313" key="1">
    <source>
        <dbReference type="EMBL" id="QIA69130.1"/>
    </source>
</evidence>
<name>A0AAJ4EJP5_SPICI</name>
<dbReference type="RefSeq" id="WP_071937505.1">
    <property type="nucleotide sequence ID" value="NZ_CP013197.1"/>
</dbReference>
<proteinExistence type="predicted"/>
<reference evidence="1 2" key="1">
    <citation type="submission" date="2019-11" db="EMBL/GenBank/DDBJ databases">
        <title>Whole genome sequencing and comparative genomics analyses of five strains of Spiroplasma citri.</title>
        <authorList>
            <person name="Yokomi R."/>
            <person name="Chen J."/>
            <person name="Rattner R."/>
            <person name="Vidalakis G."/>
        </authorList>
    </citation>
    <scope>NUCLEOTIDE SEQUENCE [LARGE SCALE GENOMIC DNA]</scope>
    <source>
        <strain evidence="1 2">BR12</strain>
    </source>
</reference>
<gene>
    <name evidence="1" type="ORF">GL298_06240</name>
</gene>
<dbReference type="AlphaFoldDB" id="A0AAJ4EJP5"/>
<accession>A0AAJ4EJP5</accession>
<organism evidence="1 2">
    <name type="scientific">Spiroplasma citri</name>
    <dbReference type="NCBI Taxonomy" id="2133"/>
    <lineage>
        <taxon>Bacteria</taxon>
        <taxon>Bacillati</taxon>
        <taxon>Mycoplasmatota</taxon>
        <taxon>Mollicutes</taxon>
        <taxon>Entomoplasmatales</taxon>
        <taxon>Spiroplasmataceae</taxon>
        <taxon>Spiroplasma</taxon>
    </lineage>
</organism>
<dbReference type="EMBL" id="CP046368">
    <property type="protein sequence ID" value="QIA69130.1"/>
    <property type="molecule type" value="Genomic_DNA"/>
</dbReference>
<protein>
    <submittedName>
        <fullName evidence="1">Uncharacterized protein</fullName>
    </submittedName>
</protein>
<sequence>MKKYVAKKDIDNYLDKKLEEAKFKTSQTDIDTIWEKSDEDIKKAIDEVVNNPLWNQLFKNLSKM</sequence>
<dbReference type="GeneID" id="54238956"/>